<accession>A0A7G8BL81</accession>
<feature type="chain" id="PRO_5028856965" evidence="8">
    <location>
        <begin position="32"/>
        <end position="1086"/>
    </location>
</feature>
<dbReference type="SUPFAM" id="SSF49452">
    <property type="entry name" value="Starch-binding domain-like"/>
    <property type="match status" value="1"/>
</dbReference>
<proteinExistence type="predicted"/>
<keyword evidence="10" id="KW-0675">Receptor</keyword>
<organism evidence="10 11">
    <name type="scientific">Alloacidobacterium dinghuense</name>
    <dbReference type="NCBI Taxonomy" id="2763107"/>
    <lineage>
        <taxon>Bacteria</taxon>
        <taxon>Pseudomonadati</taxon>
        <taxon>Acidobacteriota</taxon>
        <taxon>Terriglobia</taxon>
        <taxon>Terriglobales</taxon>
        <taxon>Acidobacteriaceae</taxon>
        <taxon>Alloacidobacterium</taxon>
    </lineage>
</organism>
<evidence type="ECO:0000256" key="5">
    <source>
        <dbReference type="ARBA" id="ARBA00023136"/>
    </source>
</evidence>
<dbReference type="Gene3D" id="2.40.170.20">
    <property type="entry name" value="TonB-dependent receptor, beta-barrel domain"/>
    <property type="match status" value="1"/>
</dbReference>
<keyword evidence="4" id="KW-0812">Transmembrane</keyword>
<keyword evidence="2" id="KW-0813">Transport</keyword>
<evidence type="ECO:0000256" key="6">
    <source>
        <dbReference type="ARBA" id="ARBA00023237"/>
    </source>
</evidence>
<evidence type="ECO:0000313" key="10">
    <source>
        <dbReference type="EMBL" id="QNI33301.1"/>
    </source>
</evidence>
<keyword evidence="6" id="KW-0998">Cell outer membrane</keyword>
<evidence type="ECO:0000256" key="1">
    <source>
        <dbReference type="ARBA" id="ARBA00004571"/>
    </source>
</evidence>
<dbReference type="GO" id="GO:0044718">
    <property type="term" value="P:siderophore transmembrane transport"/>
    <property type="evidence" value="ECO:0007669"/>
    <property type="project" value="TreeGrafter"/>
</dbReference>
<dbReference type="EMBL" id="CP060394">
    <property type="protein sequence ID" value="QNI33301.1"/>
    <property type="molecule type" value="Genomic_DNA"/>
</dbReference>
<dbReference type="InterPro" id="IPR039426">
    <property type="entry name" value="TonB-dep_rcpt-like"/>
</dbReference>
<evidence type="ECO:0000256" key="4">
    <source>
        <dbReference type="ARBA" id="ARBA00022692"/>
    </source>
</evidence>
<dbReference type="Gene3D" id="2.60.40.1120">
    <property type="entry name" value="Carboxypeptidase-like, regulatory domain"/>
    <property type="match status" value="1"/>
</dbReference>
<protein>
    <submittedName>
        <fullName evidence="10">TonB-dependent receptor</fullName>
    </submittedName>
</protein>
<feature type="domain" description="TonB-dependent transporter Oar-like beta-barrel" evidence="9">
    <location>
        <begin position="252"/>
        <end position="1057"/>
    </location>
</feature>
<dbReference type="InterPro" id="IPR036942">
    <property type="entry name" value="Beta-barrel_TonB_sf"/>
</dbReference>
<reference evidence="10 11" key="1">
    <citation type="submission" date="2020-08" db="EMBL/GenBank/DDBJ databases">
        <title>Edaphobacter telluris sp. nov. and Acidobacterium dinghuensis sp. nov., two acidobacteria isolated from forest soil.</title>
        <authorList>
            <person name="Fu J."/>
            <person name="Qiu L."/>
        </authorList>
    </citation>
    <scope>NUCLEOTIDE SEQUENCE [LARGE SCALE GENOMIC DNA]</scope>
    <source>
        <strain evidence="10">4Y35</strain>
    </source>
</reference>
<evidence type="ECO:0000256" key="3">
    <source>
        <dbReference type="ARBA" id="ARBA00022452"/>
    </source>
</evidence>
<comment type="subcellular location">
    <subcellularLocation>
        <location evidence="1">Cell outer membrane</location>
        <topology evidence="1">Multi-pass membrane protein</topology>
    </subcellularLocation>
</comment>
<dbReference type="GO" id="GO:0015344">
    <property type="term" value="F:siderophore uptake transmembrane transporter activity"/>
    <property type="evidence" value="ECO:0007669"/>
    <property type="project" value="TreeGrafter"/>
</dbReference>
<dbReference type="SUPFAM" id="SSF56935">
    <property type="entry name" value="Porins"/>
    <property type="match status" value="1"/>
</dbReference>
<evidence type="ECO:0000313" key="11">
    <source>
        <dbReference type="Proteomes" id="UP000515312"/>
    </source>
</evidence>
<name>A0A7G8BL81_9BACT</name>
<sequence>MSFRRGRSLSRNIAVHFLFAACLLAALSMHSQTFRGGINGVVTDQAGAVVAGAQVVATAEATQVAHTTITSSGGEFSFQDLPLGSYTVTATAPSFQTVKVGNVGVTAGTIYTLPIKLTVASQATTVEVSAAALALDTTSTTQTTVLQSKTVQDIPLNGRDFTQLIALTPGFAGYVGGGYGSLNGTRANQMNWQIDGIDNNDLWHNIPAVNQGGVSGIAGIVLPIDAVEQFSAQTQAPPESGRNPGGTVNLSLRSGSNAIHGTAYYFNRNEALGAKNPFTATKQEVRNQNWGFSAGGPFIKDTLFWFTTFEKQNFTIGVPAQATEPSLAYQTEAEAVLANHGIAVNPVSLALINGNGSTKGLWPTYALNGPASTKNYTSVDPEYGYSYNGLVKLDYTINDRNSLSAHWFAGQGNQVAPVGSVLKPYYEVAPIHVQNYALVYNHVFTPTLTNQVLAGVNYFNQVFSDFETDFDPAALGLVTGSPFPGAPNINIGAKGEFDPTGETPPEGRNDITGHLTDDISWTIGKHQFKFGGEYRQAQLNEFYHRHALGSLTFDGAQGPWTSDDLAPYGGDTNLLPLADFMAGYVSATGSSIAIGDPERQVFVNTFDIFAQDTWQISPKLSFNYGIRYDYEGPLHNGSKDLSVFRPDLGGIVFQGDQISSLYQQSWTNFSPRVGFSYQARSNTVVRAGYGFYFDTPNLNPFLDNRPGNGAPNGVEGNPSGPSPVLTVQPNNIGSANPIQSGVPVFPSSSAADCPCALFSVNKDFRTPYNMNYNVQVEQSFNSKVVAQLGYVGSQGRRLLSLLDINQGFVDPGIGVTPGTYSTFIQPSVSSNPLVGTNPINQIESIGTSNYNSLQATLRTQNWHRLSSALTYTWSHSLDEVTAYRGQLPQDSHNFKGDYGNSDFDVHNTFVGFFSYEIPGSSHLKLLTSGWQANTLLTLHGGQPFSVLSSSDTTGTNEGVQRGDVVGNPYQGVSHNSSTTQSWLNAAAFVNPAQYTFGDSRRNQYYGPGYGSWDLSFFKNTPITERVNTQFRVEMFNLTNKSNFAPPRNTVGSQLGTLYDTIGDYNGAPGIGAGEPFNTQLALKIIF</sequence>
<dbReference type="PANTHER" id="PTHR30069:SF46">
    <property type="entry name" value="OAR PROTEIN"/>
    <property type="match status" value="1"/>
</dbReference>
<dbReference type="GO" id="GO:0030246">
    <property type="term" value="F:carbohydrate binding"/>
    <property type="evidence" value="ECO:0007669"/>
    <property type="project" value="InterPro"/>
</dbReference>
<dbReference type="PANTHER" id="PTHR30069">
    <property type="entry name" value="TONB-DEPENDENT OUTER MEMBRANE RECEPTOR"/>
    <property type="match status" value="1"/>
</dbReference>
<dbReference type="InterPro" id="IPR013784">
    <property type="entry name" value="Carb-bd-like_fold"/>
</dbReference>
<gene>
    <name evidence="10" type="ORF">H7849_04890</name>
</gene>
<feature type="region of interest" description="Disordered" evidence="7">
    <location>
        <begin position="705"/>
        <end position="725"/>
    </location>
</feature>
<keyword evidence="11" id="KW-1185">Reference proteome</keyword>
<evidence type="ECO:0000256" key="2">
    <source>
        <dbReference type="ARBA" id="ARBA00022448"/>
    </source>
</evidence>
<dbReference type="GO" id="GO:0009279">
    <property type="term" value="C:cell outer membrane"/>
    <property type="evidence" value="ECO:0007669"/>
    <property type="project" value="UniProtKB-SubCell"/>
</dbReference>
<dbReference type="KEGG" id="adin:H7849_04890"/>
<dbReference type="InterPro" id="IPR057601">
    <property type="entry name" value="Oar-like_b-barrel"/>
</dbReference>
<dbReference type="RefSeq" id="WP_186744624.1">
    <property type="nucleotide sequence ID" value="NZ_CP060394.1"/>
</dbReference>
<evidence type="ECO:0000256" key="7">
    <source>
        <dbReference type="SAM" id="MobiDB-lite"/>
    </source>
</evidence>
<evidence type="ECO:0000259" key="9">
    <source>
        <dbReference type="Pfam" id="PF25183"/>
    </source>
</evidence>
<feature type="signal peptide" evidence="8">
    <location>
        <begin position="1"/>
        <end position="31"/>
    </location>
</feature>
<dbReference type="Proteomes" id="UP000515312">
    <property type="component" value="Chromosome"/>
</dbReference>
<keyword evidence="3" id="KW-1134">Transmembrane beta strand</keyword>
<dbReference type="PROSITE" id="PS51257">
    <property type="entry name" value="PROKAR_LIPOPROTEIN"/>
    <property type="match status" value="1"/>
</dbReference>
<dbReference type="AlphaFoldDB" id="A0A7G8BL81"/>
<dbReference type="Pfam" id="PF13620">
    <property type="entry name" value="CarboxypepD_reg"/>
    <property type="match status" value="1"/>
</dbReference>
<keyword evidence="8" id="KW-0732">Signal</keyword>
<evidence type="ECO:0000256" key="8">
    <source>
        <dbReference type="SAM" id="SignalP"/>
    </source>
</evidence>
<dbReference type="Pfam" id="PF25183">
    <property type="entry name" value="OMP_b-brl_4"/>
    <property type="match status" value="1"/>
</dbReference>
<keyword evidence="5" id="KW-0472">Membrane</keyword>